<dbReference type="AlphaFoldDB" id="A0A438F4C1"/>
<dbReference type="PROSITE" id="PS00107">
    <property type="entry name" value="PROTEIN_KINASE_ATP"/>
    <property type="match status" value="1"/>
</dbReference>
<keyword evidence="1 7" id="KW-0723">Serine/threonine-protein kinase</keyword>
<dbReference type="EMBL" id="QGNW01001124">
    <property type="protein sequence ID" value="RVW54870.1"/>
    <property type="molecule type" value="Genomic_DNA"/>
</dbReference>
<dbReference type="Gene3D" id="1.10.510.10">
    <property type="entry name" value="Transferase(Phosphotransferase) domain 1"/>
    <property type="match status" value="2"/>
</dbReference>
<evidence type="ECO:0000256" key="5">
    <source>
        <dbReference type="ARBA" id="ARBA00022840"/>
    </source>
</evidence>
<evidence type="ECO:0000256" key="3">
    <source>
        <dbReference type="ARBA" id="ARBA00022741"/>
    </source>
</evidence>
<dbReference type="InterPro" id="IPR017441">
    <property type="entry name" value="Protein_kinase_ATP_BS"/>
</dbReference>
<comment type="caution">
    <text evidence="9">The sequence shown here is derived from an EMBL/GenBank/DDBJ whole genome shotgun (WGS) entry which is preliminary data.</text>
</comment>
<reference evidence="9 10" key="1">
    <citation type="journal article" date="2018" name="PLoS Genet.">
        <title>Population sequencing reveals clonal diversity and ancestral inbreeding in the grapevine cultivar Chardonnay.</title>
        <authorList>
            <person name="Roach M.J."/>
            <person name="Johnson D.L."/>
            <person name="Bohlmann J."/>
            <person name="van Vuuren H.J."/>
            <person name="Jones S.J."/>
            <person name="Pretorius I.S."/>
            <person name="Schmidt S.A."/>
            <person name="Borneman A.R."/>
        </authorList>
    </citation>
    <scope>NUCLEOTIDE SEQUENCE [LARGE SCALE GENOMIC DNA]</scope>
    <source>
        <strain evidence="10">cv. Chardonnay</strain>
        <tissue evidence="9">Leaf</tissue>
    </source>
</reference>
<keyword evidence="3 6" id="KW-0547">Nucleotide-binding</keyword>
<dbReference type="InterPro" id="IPR011009">
    <property type="entry name" value="Kinase-like_dom_sf"/>
</dbReference>
<dbReference type="InterPro" id="IPR046958">
    <property type="entry name" value="RBK1/2/STUNTED"/>
</dbReference>
<evidence type="ECO:0000259" key="8">
    <source>
        <dbReference type="PROSITE" id="PS50011"/>
    </source>
</evidence>
<accession>A0A438F4C1</accession>
<proteinExistence type="inferred from homology"/>
<sequence length="480" mass="54028">MATIKAKSEIPRAEFSLRATSRQRPERAVSDQLSCQYPIFEENVENGRDCCSAISHANLCIFLSLSSSVSLCAVFMADLQQSSAAFSHGFFECRFMGWVDFVFMCDCRACELILVRIRDKFFKEGTSGSGSSQNTKPTWRGLIQLLRTQSKRRLSTLDPRNVLKYSVRKCRSMRFSNGVGRNLDGETVSYSRSGWKNFTFSELQRATKNFSHENLIGKGGYAEVYKGCLQDGQLVAVKRLVRGKPEERTGNFLSELGIMAHVNHPNTAKLIGYGVEGGLHLVLELSPHGSLASLLHGNKVKLKWSMRYQVALGIAEGLLYLHEGCQRRFIHRDIKASNILLTEDFQPQLPAPEYLMHGIVDEKTDVYAFGVLLLELITGRRALECSQRSLVTWAKPLLKKNDIQELVDPFLADDQHNSRQMKTQIQELVDPFLADDHYNSQQMNLLVVEILKGNFSSLEGLKKRGGILPKGPLQRAVSCR</sequence>
<dbReference type="PROSITE" id="PS50011">
    <property type="entry name" value="PROTEIN_KINASE_DOM"/>
    <property type="match status" value="1"/>
</dbReference>
<dbReference type="Pfam" id="PF07714">
    <property type="entry name" value="PK_Tyr_Ser-Thr"/>
    <property type="match status" value="1"/>
</dbReference>
<keyword evidence="4 9" id="KW-0418">Kinase</keyword>
<dbReference type="Proteomes" id="UP000288805">
    <property type="component" value="Unassembled WGS sequence"/>
</dbReference>
<dbReference type="InterPro" id="IPR008271">
    <property type="entry name" value="Ser/Thr_kinase_AS"/>
</dbReference>
<dbReference type="GO" id="GO:0004674">
    <property type="term" value="F:protein serine/threonine kinase activity"/>
    <property type="evidence" value="ECO:0007669"/>
    <property type="project" value="UniProtKB-KW"/>
</dbReference>
<dbReference type="InterPro" id="IPR000719">
    <property type="entry name" value="Prot_kinase_dom"/>
</dbReference>
<dbReference type="SUPFAM" id="SSF56112">
    <property type="entry name" value="Protein kinase-like (PK-like)"/>
    <property type="match status" value="1"/>
</dbReference>
<protein>
    <submittedName>
        <fullName evidence="9">Receptor-like cytosolic serine/threonine-protein kinase RBK2</fullName>
    </submittedName>
</protein>
<evidence type="ECO:0000313" key="10">
    <source>
        <dbReference type="Proteomes" id="UP000288805"/>
    </source>
</evidence>
<name>A0A438F4C1_VITVI</name>
<organism evidence="9 10">
    <name type="scientific">Vitis vinifera</name>
    <name type="common">Grape</name>
    <dbReference type="NCBI Taxonomy" id="29760"/>
    <lineage>
        <taxon>Eukaryota</taxon>
        <taxon>Viridiplantae</taxon>
        <taxon>Streptophyta</taxon>
        <taxon>Embryophyta</taxon>
        <taxon>Tracheophyta</taxon>
        <taxon>Spermatophyta</taxon>
        <taxon>Magnoliopsida</taxon>
        <taxon>eudicotyledons</taxon>
        <taxon>Gunneridae</taxon>
        <taxon>Pentapetalae</taxon>
        <taxon>rosids</taxon>
        <taxon>Vitales</taxon>
        <taxon>Vitaceae</taxon>
        <taxon>Viteae</taxon>
        <taxon>Vitis</taxon>
    </lineage>
</organism>
<feature type="binding site" evidence="6">
    <location>
        <position position="238"/>
    </location>
    <ligand>
        <name>ATP</name>
        <dbReference type="ChEBI" id="CHEBI:30616"/>
    </ligand>
</feature>
<keyword evidence="9" id="KW-0675">Receptor</keyword>
<evidence type="ECO:0000256" key="2">
    <source>
        <dbReference type="ARBA" id="ARBA00022679"/>
    </source>
</evidence>
<feature type="domain" description="Protein kinase" evidence="8">
    <location>
        <begin position="210"/>
        <end position="433"/>
    </location>
</feature>
<keyword evidence="5 6" id="KW-0067">ATP-binding</keyword>
<evidence type="ECO:0000256" key="1">
    <source>
        <dbReference type="ARBA" id="ARBA00022527"/>
    </source>
</evidence>
<keyword evidence="2" id="KW-0808">Transferase</keyword>
<dbReference type="GO" id="GO:0005524">
    <property type="term" value="F:ATP binding"/>
    <property type="evidence" value="ECO:0007669"/>
    <property type="project" value="UniProtKB-UniRule"/>
</dbReference>
<evidence type="ECO:0000256" key="7">
    <source>
        <dbReference type="RuleBase" id="RU000304"/>
    </source>
</evidence>
<dbReference type="PROSITE" id="PS00108">
    <property type="entry name" value="PROTEIN_KINASE_ST"/>
    <property type="match status" value="1"/>
</dbReference>
<evidence type="ECO:0000256" key="4">
    <source>
        <dbReference type="ARBA" id="ARBA00022777"/>
    </source>
</evidence>
<evidence type="ECO:0000313" key="9">
    <source>
        <dbReference type="EMBL" id="RVW54870.1"/>
    </source>
</evidence>
<dbReference type="Gene3D" id="3.30.200.20">
    <property type="entry name" value="Phosphorylase Kinase, domain 1"/>
    <property type="match status" value="1"/>
</dbReference>
<dbReference type="PANTHER" id="PTHR47987:SF12">
    <property type="entry name" value="PROTEIN KINASE FAMILY PROTEIN"/>
    <property type="match status" value="1"/>
</dbReference>
<evidence type="ECO:0000256" key="6">
    <source>
        <dbReference type="PROSITE-ProRule" id="PRU10141"/>
    </source>
</evidence>
<dbReference type="InterPro" id="IPR001245">
    <property type="entry name" value="Ser-Thr/Tyr_kinase_cat_dom"/>
</dbReference>
<gene>
    <name evidence="9" type="primary">RBK2_1</name>
    <name evidence="9" type="ORF">CK203_071663</name>
</gene>
<dbReference type="FunFam" id="3.30.200.20:FF:000445">
    <property type="entry name" value="Receptor-like cytosolic serine/threonine-protein kinase RBK2"/>
    <property type="match status" value="1"/>
</dbReference>
<dbReference type="PANTHER" id="PTHR47987">
    <property type="entry name" value="OS08G0249100 PROTEIN"/>
    <property type="match status" value="1"/>
</dbReference>
<comment type="similarity">
    <text evidence="7">Belongs to the protein kinase superfamily.</text>
</comment>
<dbReference type="SMART" id="SM00220">
    <property type="entry name" value="S_TKc"/>
    <property type="match status" value="1"/>
</dbReference>